<evidence type="ECO:0000313" key="3">
    <source>
        <dbReference type="Proteomes" id="UP000198211"/>
    </source>
</evidence>
<dbReference type="Proteomes" id="UP000198211">
    <property type="component" value="Unassembled WGS sequence"/>
</dbReference>
<dbReference type="EMBL" id="NBNE01002673">
    <property type="protein sequence ID" value="OWZ09762.1"/>
    <property type="molecule type" value="Genomic_DNA"/>
</dbReference>
<feature type="compositionally biased region" description="Low complexity" evidence="1">
    <location>
        <begin position="128"/>
        <end position="139"/>
    </location>
</feature>
<sequence length="165" mass="19256">MFEFGCASHEITEEQWVPYFLQAKVSTFRNYKVVDEAMKSPLIDTSLREAQFREIVRHQLTMESHKTKEKQIVPFCTWTTTMLEQYMQWNDLEREQQLTLTNKSDNKFGNMTRKNTKNQNHVAAPVASSTSSESSSRNRSGPRYLVSPSTAYDITQTLNQEKLLY</sequence>
<comment type="caution">
    <text evidence="2">The sequence shown here is derived from an EMBL/GenBank/DDBJ whole genome shotgun (WGS) entry which is preliminary data.</text>
</comment>
<evidence type="ECO:0000313" key="2">
    <source>
        <dbReference type="EMBL" id="OWZ09762.1"/>
    </source>
</evidence>
<accession>A0A225VWQ6</accession>
<name>A0A225VWQ6_9STRA</name>
<feature type="region of interest" description="Disordered" evidence="1">
    <location>
        <begin position="102"/>
        <end position="147"/>
    </location>
</feature>
<dbReference type="AlphaFoldDB" id="A0A225VWQ6"/>
<feature type="compositionally biased region" description="Polar residues" evidence="1">
    <location>
        <begin position="102"/>
        <end position="121"/>
    </location>
</feature>
<protein>
    <submittedName>
        <fullName evidence="2">Uncharacterized protein</fullName>
    </submittedName>
</protein>
<keyword evidence="3" id="KW-1185">Reference proteome</keyword>
<reference evidence="3" key="1">
    <citation type="submission" date="2017-03" db="EMBL/GenBank/DDBJ databases">
        <title>Phytopthora megakarya and P. palmivora, two closely related causual agents of cacao black pod achieved similar genome size and gene model numbers by different mechanisms.</title>
        <authorList>
            <person name="Ali S."/>
            <person name="Shao J."/>
            <person name="Larry D.J."/>
            <person name="Kronmiller B."/>
            <person name="Shen D."/>
            <person name="Strem M.D."/>
            <person name="Melnick R.L."/>
            <person name="Guiltinan M.J."/>
            <person name="Tyler B.M."/>
            <person name="Meinhardt L.W."/>
            <person name="Bailey B.A."/>
        </authorList>
    </citation>
    <scope>NUCLEOTIDE SEQUENCE [LARGE SCALE GENOMIC DNA]</scope>
    <source>
        <strain evidence="3">zdho120</strain>
    </source>
</reference>
<gene>
    <name evidence="2" type="ORF">PHMEG_00017483</name>
</gene>
<dbReference type="OrthoDB" id="128799at2759"/>
<organism evidence="2 3">
    <name type="scientific">Phytophthora megakarya</name>
    <dbReference type="NCBI Taxonomy" id="4795"/>
    <lineage>
        <taxon>Eukaryota</taxon>
        <taxon>Sar</taxon>
        <taxon>Stramenopiles</taxon>
        <taxon>Oomycota</taxon>
        <taxon>Peronosporomycetes</taxon>
        <taxon>Peronosporales</taxon>
        <taxon>Peronosporaceae</taxon>
        <taxon>Phytophthora</taxon>
    </lineage>
</organism>
<evidence type="ECO:0000256" key="1">
    <source>
        <dbReference type="SAM" id="MobiDB-lite"/>
    </source>
</evidence>
<proteinExistence type="predicted"/>